<accession>A0AAV4TVI2</accession>
<comment type="caution">
    <text evidence="1">The sequence shown here is derived from an EMBL/GenBank/DDBJ whole genome shotgun (WGS) entry which is preliminary data.</text>
</comment>
<reference evidence="1 2" key="1">
    <citation type="submission" date="2021-06" db="EMBL/GenBank/DDBJ databases">
        <title>Caerostris darwini draft genome.</title>
        <authorList>
            <person name="Kono N."/>
            <person name="Arakawa K."/>
        </authorList>
    </citation>
    <scope>NUCLEOTIDE SEQUENCE [LARGE SCALE GENOMIC DNA]</scope>
</reference>
<dbReference type="EMBL" id="BPLQ01010307">
    <property type="protein sequence ID" value="GIY49860.1"/>
    <property type="molecule type" value="Genomic_DNA"/>
</dbReference>
<evidence type="ECO:0000313" key="1">
    <source>
        <dbReference type="EMBL" id="GIY49860.1"/>
    </source>
</evidence>
<feature type="non-terminal residue" evidence="1">
    <location>
        <position position="1"/>
    </location>
</feature>
<dbReference type="Proteomes" id="UP001054837">
    <property type="component" value="Unassembled WGS sequence"/>
</dbReference>
<gene>
    <name evidence="1" type="ORF">CDAR_164401</name>
</gene>
<name>A0AAV4TVI2_9ARAC</name>
<sequence length="78" mass="9032">TVAISKVSQIVELHLLNSSLDANKYVQFRNIPRETLACKRRKQEKSGMEIHFMSFETGDQTIAWHANMPTPHERSQHL</sequence>
<evidence type="ECO:0000313" key="2">
    <source>
        <dbReference type="Proteomes" id="UP001054837"/>
    </source>
</evidence>
<protein>
    <submittedName>
        <fullName evidence="1">Uncharacterized protein</fullName>
    </submittedName>
</protein>
<organism evidence="1 2">
    <name type="scientific">Caerostris darwini</name>
    <dbReference type="NCBI Taxonomy" id="1538125"/>
    <lineage>
        <taxon>Eukaryota</taxon>
        <taxon>Metazoa</taxon>
        <taxon>Ecdysozoa</taxon>
        <taxon>Arthropoda</taxon>
        <taxon>Chelicerata</taxon>
        <taxon>Arachnida</taxon>
        <taxon>Araneae</taxon>
        <taxon>Araneomorphae</taxon>
        <taxon>Entelegynae</taxon>
        <taxon>Araneoidea</taxon>
        <taxon>Araneidae</taxon>
        <taxon>Caerostris</taxon>
    </lineage>
</organism>
<keyword evidence="2" id="KW-1185">Reference proteome</keyword>
<proteinExistence type="predicted"/>
<dbReference type="AlphaFoldDB" id="A0AAV4TVI2"/>